<accession>A0A433QTE8</accession>
<feature type="compositionally biased region" description="Polar residues" evidence="1">
    <location>
        <begin position="1450"/>
        <end position="1465"/>
    </location>
</feature>
<feature type="compositionally biased region" description="Polar residues" evidence="1">
    <location>
        <begin position="1762"/>
        <end position="1778"/>
    </location>
</feature>
<feature type="region of interest" description="Disordered" evidence="1">
    <location>
        <begin position="1450"/>
        <end position="1472"/>
    </location>
</feature>
<dbReference type="SUPFAM" id="SSF55874">
    <property type="entry name" value="ATPase domain of HSP90 chaperone/DNA topoisomerase II/histidine kinase"/>
    <property type="match status" value="1"/>
</dbReference>
<dbReference type="InterPro" id="IPR036890">
    <property type="entry name" value="HATPase_C_sf"/>
</dbReference>
<dbReference type="PANTHER" id="PTHR32387">
    <property type="entry name" value="WU:FJ29H11"/>
    <property type="match status" value="1"/>
</dbReference>
<protein>
    <submittedName>
        <fullName evidence="2">Uncharacterized protein</fullName>
    </submittedName>
</protein>
<comment type="caution">
    <text evidence="2">The sequence shown here is derived from an EMBL/GenBank/DDBJ whole genome shotgun (WGS) entry which is preliminary data.</text>
</comment>
<sequence>MTPQEVIQNIRDRFLIDGSATDAWYLQETTERALQNLSSELYTKDNHFILELLQNADDNNYLSENLPSVCVKWDDSRHTIEIRNNELGFNEDNVRALCNIGHSTKERMRREGYIGEKGIGFKSVFKVADRVFIASNGYSFALDSRRSLGMIAPEWIPPDEFPTDCEDGWTVLYLELKRTGINKDELKKQFDDIHPRLLLFLNKVRSLELDIAGRRQRFKRNDEIVNDISYINIYQDGPEPLSVRHHFLVHEQILNKPDHVDETKRSEVKQTTMMIAFPLDDGEDERASTELQNIFAFLPLRTQAFKFIVQADFLVTASRESVIEGSSWNKFLRDEIADVFIAAAKILKNSEKDPARQTALISYLSLAKDVADPFFQPVADAILNGLCSEDIILSCEGRWCTPDRILYISKFFKWRQKALIPNDDLRQIRDVEYIHEHYKWAEHELLLKKLGCKPFEIEDLLACLRSYDGPTPIDILWHQRVLHCFANGHRKSIDTSPPVSIPPSDITNLNVFVVDDSGLPRKETLSNGCTFFPFHDRSFTAPDFSIKILHRESFTSNSRDFLSWLGVKESRTSVLAHEVLKLYQQYGRRIDSQRSQRELLTHIEFFRRHLGDLSDDQRKRLRKDLVLMKWEGDYQSPEQLYINAKPTQYDLEQIFFSSPLSQLHDQYLLSTNGDTDAQQNWVSFLTTNCGVNRALPLDDEGALPRWIIKKLDVEKDGQFGTAVLVMLSDVWADVYEPFYKRSQRKFCKQLGNMWVPCEGGRTAQLKLTSLRTRELEGVFRRELLYIELQEISGDAEDRDERWSFLKFLGVSVRPEPQTALKVLEVMSGRSEKDITAVEPLYKFLDVHFSEAPDAIRKSFGENPLTIIKEGSVKWKRLDQVLWSGERNIFRNWSFLEDSLPECRSLFNKLKIKSAGVHDLERMIAVLDPQSTDCSLHMAQVYLYLADWFHSHHDHENRTWLASFVKKKVFLVRQGPRRRVVFEKWGSQIYIADHRGLENLFKDDLHILHVPINTIPGMEPFLQFLKPLARRLSGITLQGVEHSLDFTEDKEWTNRVRMCIPLCARIVHSRDVVDMDKFVEKKVFAMAKNNLKVLRAGGIRKMYCTSNVTRSLDADMVVEHNAAHIKIWISSKLDNLKTRQQLINGICEIFGGGDPIFMLKDLLQYALDPAGTLAHCTSFMQENEIPELPSKYKDIFDDFSGVGPSPGVNQDATVPTIVAADSRRDQRPEAPRSPQTVPIIVTPSMANPIRLPRAASPEHPLPRSVPPTLDSGKFSVRSQQDYMPEDDDRELFDRHESPPQSTYGITAPRVVRGQPTEVVYPAPVNLSPTVRKDHPDADDPIALNIGPSRHEAPRPTQHTPIAIPANPQMDRNISTSTPFISPNGTILQTSRNLSTGAPIITPNSAIQRNGLNPQAYDRIPVLEDGAIQRNGLNPQAYDRGSVLEDGFSLASDQPFDSGQPPQTHLRSTIDDRNDQDAREVGYLGERFVYRQYRDVLRLPGFGLANWVSVLRDNYIAETSGERPADLDLTQADREIECDFVYKDVDGVLSREFRMKPTTTPRTFFLEVKSTTAAGGDPFPISVREWDSARRISMERSNTRVYVILRVEHARSEPTIVRELDDPWARWRRGEFVVETGEWLVSRIPWPDRGRNKNNLSTTPVHHSTPSPVASLTSHRICVPIPDNPPCQARASKKTLSGRGRDDVSNQTCDDVPIVRVVYILASSDKAPPMDAPFSLSPAWPRVPPNNRDLRPEMEARDPVAPSCATTPQLTALTDSKTVG</sequence>
<feature type="region of interest" description="Disordered" evidence="1">
    <location>
        <begin position="1251"/>
        <end position="1304"/>
    </location>
</feature>
<dbReference type="NCBIfam" id="NF047352">
    <property type="entry name" value="P_loop_sacsin"/>
    <property type="match status" value="1"/>
</dbReference>
<gene>
    <name evidence="2" type="ORF">BC938DRAFT_473251</name>
</gene>
<dbReference type="EMBL" id="RBNJ01001531">
    <property type="protein sequence ID" value="RUS33063.1"/>
    <property type="molecule type" value="Genomic_DNA"/>
</dbReference>
<feature type="compositionally biased region" description="Basic and acidic residues" evidence="1">
    <location>
        <begin position="1746"/>
        <end position="1756"/>
    </location>
</feature>
<feature type="region of interest" description="Disordered" evidence="1">
    <location>
        <begin position="1344"/>
        <end position="1366"/>
    </location>
</feature>
<evidence type="ECO:0000313" key="2">
    <source>
        <dbReference type="EMBL" id="RUS33063.1"/>
    </source>
</evidence>
<dbReference type="PANTHER" id="PTHR32387:SF0">
    <property type="entry name" value="PROTEIN NO VEIN"/>
    <property type="match status" value="1"/>
</dbReference>
<organism evidence="2 3">
    <name type="scientific">Jimgerdemannia flammicorona</name>
    <dbReference type="NCBI Taxonomy" id="994334"/>
    <lineage>
        <taxon>Eukaryota</taxon>
        <taxon>Fungi</taxon>
        <taxon>Fungi incertae sedis</taxon>
        <taxon>Mucoromycota</taxon>
        <taxon>Mucoromycotina</taxon>
        <taxon>Endogonomycetes</taxon>
        <taxon>Endogonales</taxon>
        <taxon>Endogonaceae</taxon>
        <taxon>Jimgerdemannia</taxon>
    </lineage>
</organism>
<reference evidence="2 3" key="1">
    <citation type="journal article" date="2018" name="New Phytol.">
        <title>Phylogenomics of Endogonaceae and evolution of mycorrhizas within Mucoromycota.</title>
        <authorList>
            <person name="Chang Y."/>
            <person name="Desiro A."/>
            <person name="Na H."/>
            <person name="Sandor L."/>
            <person name="Lipzen A."/>
            <person name="Clum A."/>
            <person name="Barry K."/>
            <person name="Grigoriev I.V."/>
            <person name="Martin F.M."/>
            <person name="Stajich J.E."/>
            <person name="Smith M.E."/>
            <person name="Bonito G."/>
            <person name="Spatafora J.W."/>
        </authorList>
    </citation>
    <scope>NUCLEOTIDE SEQUENCE [LARGE SCALE GENOMIC DNA]</scope>
    <source>
        <strain evidence="2 3">AD002</strain>
    </source>
</reference>
<evidence type="ECO:0000313" key="3">
    <source>
        <dbReference type="Proteomes" id="UP000274822"/>
    </source>
</evidence>
<name>A0A433QTE8_9FUNG</name>
<feature type="region of interest" description="Disordered" evidence="1">
    <location>
        <begin position="1739"/>
        <end position="1778"/>
    </location>
</feature>
<evidence type="ECO:0000256" key="1">
    <source>
        <dbReference type="SAM" id="MobiDB-lite"/>
    </source>
</evidence>
<dbReference type="Proteomes" id="UP000274822">
    <property type="component" value="Unassembled WGS sequence"/>
</dbReference>
<dbReference type="InterPro" id="IPR052957">
    <property type="entry name" value="Auxin_embryo_med"/>
</dbReference>
<keyword evidence="3" id="KW-1185">Reference proteome</keyword>
<proteinExistence type="predicted"/>
<dbReference type="Gene3D" id="3.30.565.10">
    <property type="entry name" value="Histidine kinase-like ATPase, C-terminal domain"/>
    <property type="match status" value="1"/>
</dbReference>